<comment type="caution">
    <text evidence="2">The sequence shown here is derived from an EMBL/GenBank/DDBJ whole genome shotgun (WGS) entry which is preliminary data.</text>
</comment>
<protein>
    <submittedName>
        <fullName evidence="2">Uncharacterized protein</fullName>
    </submittedName>
</protein>
<name>A0A511MX63_DEIC1</name>
<proteinExistence type="predicted"/>
<dbReference type="EMBL" id="BJXB01000003">
    <property type="protein sequence ID" value="GEM45175.1"/>
    <property type="molecule type" value="Genomic_DNA"/>
</dbReference>
<reference evidence="2 3" key="1">
    <citation type="submission" date="2019-07" db="EMBL/GenBank/DDBJ databases">
        <title>Whole genome shotgun sequence of Deinococcus cellulosilyticus NBRC 106333.</title>
        <authorList>
            <person name="Hosoyama A."/>
            <person name="Uohara A."/>
            <person name="Ohji S."/>
            <person name="Ichikawa N."/>
        </authorList>
    </citation>
    <scope>NUCLEOTIDE SEQUENCE [LARGE SCALE GENOMIC DNA]</scope>
    <source>
        <strain evidence="2 3">NBRC 106333</strain>
    </source>
</reference>
<feature type="signal peptide" evidence="1">
    <location>
        <begin position="1"/>
        <end position="23"/>
    </location>
</feature>
<accession>A0A511MX63</accession>
<dbReference type="Proteomes" id="UP000321306">
    <property type="component" value="Unassembled WGS sequence"/>
</dbReference>
<evidence type="ECO:0000313" key="3">
    <source>
        <dbReference type="Proteomes" id="UP000321306"/>
    </source>
</evidence>
<evidence type="ECO:0000256" key="1">
    <source>
        <dbReference type="SAM" id="SignalP"/>
    </source>
</evidence>
<keyword evidence="3" id="KW-1185">Reference proteome</keyword>
<feature type="chain" id="PRO_5022235650" evidence="1">
    <location>
        <begin position="24"/>
        <end position="141"/>
    </location>
</feature>
<sequence length="141" mass="15560">MGINMKLMQALLACLLGSGLAQTSPRAEDIQTTVVVKQLQQNKLQDVTLVKKGQVLVYLISVSTRAEFPAGRLGLKLQAPQGATLLPGRTQVKGYSFRLEYSQDGKTFQKTLKSWKYLRVVVLNPVKAGVNLEVRVFSKVN</sequence>
<gene>
    <name evidence="2" type="ORF">DC3_08100</name>
</gene>
<evidence type="ECO:0000313" key="2">
    <source>
        <dbReference type="EMBL" id="GEM45175.1"/>
    </source>
</evidence>
<keyword evidence="1" id="KW-0732">Signal</keyword>
<organism evidence="2 3">
    <name type="scientific">Deinococcus cellulosilyticus (strain DSM 18568 / NBRC 106333 / KACC 11606 / 5516J-15)</name>
    <dbReference type="NCBI Taxonomy" id="1223518"/>
    <lineage>
        <taxon>Bacteria</taxon>
        <taxon>Thermotogati</taxon>
        <taxon>Deinococcota</taxon>
        <taxon>Deinococci</taxon>
        <taxon>Deinococcales</taxon>
        <taxon>Deinococcaceae</taxon>
        <taxon>Deinococcus</taxon>
    </lineage>
</organism>
<dbReference type="AlphaFoldDB" id="A0A511MX63"/>